<dbReference type="PANTHER" id="PTHR33164:SF99">
    <property type="entry name" value="MARR FAMILY REGULATORY PROTEIN"/>
    <property type="match status" value="1"/>
</dbReference>
<dbReference type="InterPro" id="IPR000835">
    <property type="entry name" value="HTH_MarR-typ"/>
</dbReference>
<evidence type="ECO:0000313" key="2">
    <source>
        <dbReference type="EMBL" id="MCP3421957.1"/>
    </source>
</evidence>
<proteinExistence type="predicted"/>
<sequence>MDRTPHELAERLYDFVYAYDAAYDQAARSVDLSSAQACLLRAVAGGPRTMGELAAELLCDASNVTQLVSRLETRDLVRRVPGTVDRRSREVSITDAGRRVDRRMREAFTFPLERVRRLPAARQEALLDMLEALTDREDGAGQGR</sequence>
<dbReference type="Proteomes" id="UP001204524">
    <property type="component" value="Unassembled WGS sequence"/>
</dbReference>
<keyword evidence="3" id="KW-1185">Reference proteome</keyword>
<feature type="domain" description="HTH marR-type" evidence="1">
    <location>
        <begin position="5"/>
        <end position="135"/>
    </location>
</feature>
<dbReference type="SMART" id="SM00347">
    <property type="entry name" value="HTH_MARR"/>
    <property type="match status" value="1"/>
</dbReference>
<name>A0ABT1KW38_9ACTN</name>
<dbReference type="SUPFAM" id="SSF46785">
    <property type="entry name" value="Winged helix' DNA-binding domain"/>
    <property type="match status" value="1"/>
</dbReference>
<dbReference type="InterPro" id="IPR036390">
    <property type="entry name" value="WH_DNA-bd_sf"/>
</dbReference>
<dbReference type="PROSITE" id="PS50995">
    <property type="entry name" value="HTH_MARR_2"/>
    <property type="match status" value="1"/>
</dbReference>
<dbReference type="InterPro" id="IPR039422">
    <property type="entry name" value="MarR/SlyA-like"/>
</dbReference>
<dbReference type="Gene3D" id="1.10.10.10">
    <property type="entry name" value="Winged helix-like DNA-binding domain superfamily/Winged helix DNA-binding domain"/>
    <property type="match status" value="1"/>
</dbReference>
<dbReference type="RefSeq" id="WP_254181165.1">
    <property type="nucleotide sequence ID" value="NZ_JANARS010000003.1"/>
</dbReference>
<accession>A0ABT1KW38</accession>
<comment type="caution">
    <text evidence="2">The sequence shown here is derived from an EMBL/GenBank/DDBJ whole genome shotgun (WGS) entry which is preliminary data.</text>
</comment>
<dbReference type="PANTHER" id="PTHR33164">
    <property type="entry name" value="TRANSCRIPTIONAL REGULATOR, MARR FAMILY"/>
    <property type="match status" value="1"/>
</dbReference>
<protein>
    <submittedName>
        <fullName evidence="2">MarR family transcriptional regulator</fullName>
    </submittedName>
</protein>
<gene>
    <name evidence="2" type="ORF">NCI01_09135</name>
</gene>
<dbReference type="EMBL" id="JANARS010000003">
    <property type="protein sequence ID" value="MCP3421957.1"/>
    <property type="molecule type" value="Genomic_DNA"/>
</dbReference>
<dbReference type="Pfam" id="PF12802">
    <property type="entry name" value="MarR_2"/>
    <property type="match status" value="1"/>
</dbReference>
<dbReference type="PRINTS" id="PR00598">
    <property type="entry name" value="HTHMARR"/>
</dbReference>
<evidence type="ECO:0000259" key="1">
    <source>
        <dbReference type="PROSITE" id="PS50995"/>
    </source>
</evidence>
<evidence type="ECO:0000313" key="3">
    <source>
        <dbReference type="Proteomes" id="UP001204524"/>
    </source>
</evidence>
<organism evidence="2 3">
    <name type="scientific">Nocardioides pinisoli</name>
    <dbReference type="NCBI Taxonomy" id="2950279"/>
    <lineage>
        <taxon>Bacteria</taxon>
        <taxon>Bacillati</taxon>
        <taxon>Actinomycetota</taxon>
        <taxon>Actinomycetes</taxon>
        <taxon>Propionibacteriales</taxon>
        <taxon>Nocardioidaceae</taxon>
        <taxon>Nocardioides</taxon>
    </lineage>
</organism>
<dbReference type="InterPro" id="IPR036388">
    <property type="entry name" value="WH-like_DNA-bd_sf"/>
</dbReference>
<reference evidence="2 3" key="1">
    <citation type="submission" date="2022-06" db="EMBL/GenBank/DDBJ databases">
        <authorList>
            <person name="So Y."/>
        </authorList>
    </citation>
    <scope>NUCLEOTIDE SEQUENCE [LARGE SCALE GENOMIC DNA]</scope>
    <source>
        <strain evidence="2 3">STR3</strain>
    </source>
</reference>